<organism evidence="1 2">
    <name type="scientific">Seriola dumerili</name>
    <name type="common">Greater amberjack</name>
    <name type="synonym">Caranx dumerili</name>
    <dbReference type="NCBI Taxonomy" id="41447"/>
    <lineage>
        <taxon>Eukaryota</taxon>
        <taxon>Metazoa</taxon>
        <taxon>Chordata</taxon>
        <taxon>Craniata</taxon>
        <taxon>Vertebrata</taxon>
        <taxon>Euteleostomi</taxon>
        <taxon>Actinopterygii</taxon>
        <taxon>Neopterygii</taxon>
        <taxon>Teleostei</taxon>
        <taxon>Neoteleostei</taxon>
        <taxon>Acanthomorphata</taxon>
        <taxon>Carangaria</taxon>
        <taxon>Carangiformes</taxon>
        <taxon>Carangidae</taxon>
        <taxon>Seriola</taxon>
    </lineage>
</organism>
<dbReference type="OMA" id="VDRAMAH"/>
<dbReference type="GeneTree" id="ENSGT00940000177561"/>
<keyword evidence="2" id="KW-1185">Reference proteome</keyword>
<reference evidence="1" key="2">
    <citation type="submission" date="2025-09" db="UniProtKB">
        <authorList>
            <consortium name="Ensembl"/>
        </authorList>
    </citation>
    <scope>IDENTIFICATION</scope>
</reference>
<name>A0A3B4VPB2_SERDU</name>
<reference evidence="1" key="1">
    <citation type="submission" date="2025-08" db="UniProtKB">
        <authorList>
            <consortium name="Ensembl"/>
        </authorList>
    </citation>
    <scope>IDENTIFICATION</scope>
</reference>
<accession>A0A3B4VPB2</accession>
<evidence type="ECO:0000313" key="1">
    <source>
        <dbReference type="Ensembl" id="ENSSDUP00000032811.1"/>
    </source>
</evidence>
<dbReference type="Proteomes" id="UP000261420">
    <property type="component" value="Unplaced"/>
</dbReference>
<sequence>MGGGDELHVVQLLEGLPAELALPGFAPLAVDRAMAHHLHHCPYHLRLLKTWLMSGQELPESLHGQLPYSPAHFLLPPLSFTRLEQVGRSQSQLSFASTVV</sequence>
<dbReference type="AlphaFoldDB" id="A0A3B4VPB2"/>
<protein>
    <submittedName>
        <fullName evidence="1">Uncharacterized protein</fullName>
    </submittedName>
</protein>
<dbReference type="Ensembl" id="ENSSDUT00000033373.1">
    <property type="protein sequence ID" value="ENSSDUP00000032811.1"/>
    <property type="gene ID" value="ENSSDUG00000023584.1"/>
</dbReference>
<evidence type="ECO:0000313" key="2">
    <source>
        <dbReference type="Proteomes" id="UP000261420"/>
    </source>
</evidence>
<proteinExistence type="predicted"/>